<keyword evidence="2" id="KW-1185">Reference proteome</keyword>
<dbReference type="Proteomes" id="UP000467214">
    <property type="component" value="Unassembled WGS sequence"/>
</dbReference>
<sequence>MKPGILILKTLSGNDGSGDTTLIRRNTGLTESQVHAAVRRLLAAKLVYRPEPGVLALTDSGHYTARLGKFRRQRTASQGCKPRPTRRHSLRAKVWRSIRNQQKFSVGDVLGRICTDNPSTMRGAVLAVIRQLESAGYVVPMARRTGADGKAEARWMMMRNTGFEAPVWRPKTRELYDPNTEEVFQIVREAA</sequence>
<dbReference type="RefSeq" id="WP_160795935.1">
    <property type="nucleotide sequence ID" value="NZ_WSSB01000005.1"/>
</dbReference>
<name>A0A845BKK3_9NEIS</name>
<reference evidence="1 2" key="1">
    <citation type="submission" date="2019-12" db="EMBL/GenBank/DDBJ databases">
        <title>Neisseriaceae gen. nov. sp. Genome sequencing and assembly.</title>
        <authorList>
            <person name="Liu Z."/>
            <person name="Li A."/>
        </authorList>
    </citation>
    <scope>NUCLEOTIDE SEQUENCE [LARGE SCALE GENOMIC DNA]</scope>
    <source>
        <strain evidence="1 2">B2N2-7</strain>
    </source>
</reference>
<comment type="caution">
    <text evidence="1">The sequence shown here is derived from an EMBL/GenBank/DDBJ whole genome shotgun (WGS) entry which is preliminary data.</text>
</comment>
<dbReference type="AlphaFoldDB" id="A0A845BKK3"/>
<protein>
    <submittedName>
        <fullName evidence="1">Uncharacterized protein</fullName>
    </submittedName>
</protein>
<accession>A0A845BKK3</accession>
<evidence type="ECO:0000313" key="2">
    <source>
        <dbReference type="Proteomes" id="UP000467214"/>
    </source>
</evidence>
<organism evidence="1 2">
    <name type="scientific">Craterilacuibacter sinensis</name>
    <dbReference type="NCBI Taxonomy" id="2686017"/>
    <lineage>
        <taxon>Bacteria</taxon>
        <taxon>Pseudomonadati</taxon>
        <taxon>Pseudomonadota</taxon>
        <taxon>Betaproteobacteria</taxon>
        <taxon>Neisseriales</taxon>
        <taxon>Neisseriaceae</taxon>
        <taxon>Craterilacuibacter</taxon>
    </lineage>
</organism>
<dbReference type="EMBL" id="WSSB01000005">
    <property type="protein sequence ID" value="MXR36739.1"/>
    <property type="molecule type" value="Genomic_DNA"/>
</dbReference>
<gene>
    <name evidence="1" type="ORF">GQF02_07130</name>
</gene>
<evidence type="ECO:0000313" key="1">
    <source>
        <dbReference type="EMBL" id="MXR36739.1"/>
    </source>
</evidence>
<proteinExistence type="predicted"/>